<proteinExistence type="inferred from homology"/>
<dbReference type="InterPro" id="IPR024585">
    <property type="entry name" value="mTOR_dom"/>
</dbReference>
<evidence type="ECO:0000313" key="4">
    <source>
        <dbReference type="Proteomes" id="UP000728185"/>
    </source>
</evidence>
<dbReference type="GO" id="GO:0005737">
    <property type="term" value="C:cytoplasm"/>
    <property type="evidence" value="ECO:0007669"/>
    <property type="project" value="TreeGrafter"/>
</dbReference>
<dbReference type="InterPro" id="IPR011989">
    <property type="entry name" value="ARM-like"/>
</dbReference>
<dbReference type="GO" id="GO:0005524">
    <property type="term" value="F:ATP binding"/>
    <property type="evidence" value="ECO:0007669"/>
    <property type="project" value="UniProtKB-KW"/>
</dbReference>
<comment type="catalytic activity">
    <reaction evidence="1">
        <text>L-threonyl-[protein] + ATP = O-phospho-L-threonyl-[protein] + ADP + H(+)</text>
        <dbReference type="Rhea" id="RHEA:46608"/>
        <dbReference type="Rhea" id="RHEA-COMP:11060"/>
        <dbReference type="Rhea" id="RHEA-COMP:11605"/>
        <dbReference type="ChEBI" id="CHEBI:15378"/>
        <dbReference type="ChEBI" id="CHEBI:30013"/>
        <dbReference type="ChEBI" id="CHEBI:30616"/>
        <dbReference type="ChEBI" id="CHEBI:61977"/>
        <dbReference type="ChEBI" id="CHEBI:456216"/>
        <dbReference type="EC" id="2.7.11.1"/>
    </reaction>
</comment>
<dbReference type="GO" id="GO:0038202">
    <property type="term" value="P:TORC1 signaling"/>
    <property type="evidence" value="ECO:0007669"/>
    <property type="project" value="TreeGrafter"/>
</dbReference>
<dbReference type="InterPro" id="IPR050517">
    <property type="entry name" value="DDR_Repair_Kinase"/>
</dbReference>
<organism evidence="3 4">
    <name type="scientific">Fasciolopsis buskii</name>
    <dbReference type="NCBI Taxonomy" id="27845"/>
    <lineage>
        <taxon>Eukaryota</taxon>
        <taxon>Metazoa</taxon>
        <taxon>Spiralia</taxon>
        <taxon>Lophotrochozoa</taxon>
        <taxon>Platyhelminthes</taxon>
        <taxon>Trematoda</taxon>
        <taxon>Digenea</taxon>
        <taxon>Plagiorchiida</taxon>
        <taxon>Echinostomata</taxon>
        <taxon>Echinostomatoidea</taxon>
        <taxon>Fasciolidae</taxon>
        <taxon>Fasciolopsis</taxon>
    </lineage>
</organism>
<keyword evidence="1" id="KW-0808">Transferase</keyword>
<dbReference type="SUPFAM" id="SSF48371">
    <property type="entry name" value="ARM repeat"/>
    <property type="match status" value="1"/>
</dbReference>
<protein>
    <recommendedName>
        <fullName evidence="1">Serine/threonine-protein kinase TOR</fullName>
        <ecNumber evidence="1">2.7.11.1</ecNumber>
    </recommendedName>
</protein>
<dbReference type="Proteomes" id="UP000728185">
    <property type="component" value="Unassembled WGS sequence"/>
</dbReference>
<dbReference type="GO" id="GO:0031931">
    <property type="term" value="C:TORC1 complex"/>
    <property type="evidence" value="ECO:0007669"/>
    <property type="project" value="TreeGrafter"/>
</dbReference>
<dbReference type="GO" id="GO:0005634">
    <property type="term" value="C:nucleus"/>
    <property type="evidence" value="ECO:0007669"/>
    <property type="project" value="TreeGrafter"/>
</dbReference>
<dbReference type="PANTHER" id="PTHR11139:SF9">
    <property type="entry name" value="SERINE_THREONINE-PROTEIN KINASE MTOR"/>
    <property type="match status" value="1"/>
</dbReference>
<dbReference type="OrthoDB" id="2250022at2759"/>
<name>A0A8E0S4M9_9TREM</name>
<dbReference type="SMART" id="SM01346">
    <property type="entry name" value="DUF3385"/>
    <property type="match status" value="1"/>
</dbReference>
<sequence>MRTLLSHPKWKSQRHMAATRELASVTLRSAFELAATREQRSRIGGIPIGGNDGFGATDAVRGLEFLGSGTQDPSDNCGFSRPNYGQHGGIRNSLTQEAAMTGTPHGTSSNSSSPIDWYRNCLIEALRTYPAQGASSSGDQNVAAKKLHRDDWTHGSLLLLTELLICVQSAYDELLNELDEMVGLPLTEFLSPTVNEGTQAVRTALSSRWSTLTNPSLLIASGLLPIGSPFSFNLADLVLDVVGLSNGISASSALCSGGASRKHGQVPASALCHRLLVENVDKLWALVFSLMANRNTQQVVFLIGLIPRLVALDPSAFLASERHKSTIDWLSQCLRRDREKPIVLVSLALIGYHMRLEFIRLGYLAKLLPLIQSCLSVQKDAKNRRRSAPLETAAILSIGLLVKSLGPSLYESVKQLLDAMFASGLNQPLISTCRLITEHIPELRKEIQDRILSDISLILMHNSGTSFGQPQITQSGTSVLPILSFIPNLPGAITSLIGPLVGSVSSTSSSACVSGSGGALTGSVPLGGTVVGSGAPSTLSRVIFHTHGKSHLTRAANCGISCAGAGGSELGLRLGTTPSGEVSPEVAVVALALRTLGSFNFEGHPLAHFVRHISENFISVTTCEVKEVRLEAVKTCARLMLPWLKSVDTHHWYARPAVNTVADILGKLLSVGTSDPDPDVRRCVFDSIDRGFDPHLAQADHLLSLFLALHDEVFDIRVSVLQRLGRLSDINPACVQPNLRKVLLHILDNLAHSGSTKNKEQSALLLACLVASAPNFFIPYAEPVIQILVPRIRQALPVSMRASLAASAVSRLQESSSIFATERCESVCATPFGDQPNSTAQAMHAAVLATQLSANAAVATANAVAAAAAAATATNMVAGAGTGLSAGALAQQQTSRLSLSKRGTYNMQNSSSANAVAMAANAAATAATAAAIVLQATGQYMDGAVTTSDGSSRRLNRCPGQLERCESVCATPFGDQPNSTAQAMHAAVLATQLSANAAVATANAVAAAAAAATATNMVAGAGTGLSAGALAQQQTSRLSLSKRGTYNMQNSSSANAVAMAANAAATAATAAAIVLQATGQYMDGAVTTSDGSSRRLNRCPGQLGNWTAFTGHFVNEFLSRPNAFQFDSGYDRSLEPPGGPGGLGLTLQTALTGLPASNIPTTTSTGLCSSGLYMADATTSTLTTSPPSTQWTEPTSVIIALFTALGRLSAVAPCSIRSYMDEFIPVLCWMMQDSCLMRRSIAVWTLSRLTSNAGFIISPYRRHPQLLQTLLDMLKREESKEIRQEVLRALGVLGALDPFKVKLYSGQVDTFGDTGIAVSLHEADEKKDVDITQSELVVSLSWENKDVFFSVCALSALIQTLRDPALRSQYGNIVRTIVYVLKLLGTRSVYYLRQLMPDYFKCLRETSDVRLQEFLIRKLGSIMSVVRLHTKEFAHDVIDLLIAHWWLAPNVQNACIAVLSSMAAALGAEFRPYLTRLIPVILRTLHHETNETNLIALLEVLPEFGYTLEGHAHLLVPAIAKLIDVTNETNLSILLNTALEITPSAQSQPAVNVETIGSPQATDELDVVMPPDTMDSTVDLNNLKHTGTNDTVTTSTAVTPDVSSNPPALGTTTTFASNGVVGSVLLRRSCLECLARFTDRIDLDDLAGQIVHPICRLLVKLEACHQQFQYLTQHHHHVSSGSSSSSTIKSAALAGTEACAKAINALHPAAVDVLTGLLLRMGQKFKLLLPVVQKTLNSLRLRTPRFYMVLGRVEKGAYLPTTSDAVLSDIVSMAAQNRTQRTTAQEPDPMLSLRLLRTNGVSLERAWGSSRIVSRDDWDQWLKTLTTALLRESPSPAIRACSQLTAIAPVIGRTLFNAAFVSCWPELTPPQQDSLVSTLEWVLRVADQSPDVSQTILNLEEFMAHVDKVGFFPFLFVVLQ</sequence>
<dbReference type="Gene3D" id="1.25.10.10">
    <property type="entry name" value="Leucine-rich Repeat Variant"/>
    <property type="match status" value="3"/>
</dbReference>
<comment type="similarity">
    <text evidence="1">Belongs to the PI3/PI4-kinase family.</text>
</comment>
<accession>A0A8E0S4M9</accession>
<keyword evidence="1" id="KW-0547">Nucleotide-binding</keyword>
<keyword evidence="1" id="KW-0067">ATP-binding</keyword>
<keyword evidence="1" id="KW-0723">Serine/threonine-protein kinase</keyword>
<dbReference type="GO" id="GO:0016242">
    <property type="term" value="P:negative regulation of macroautophagy"/>
    <property type="evidence" value="ECO:0007669"/>
    <property type="project" value="TreeGrafter"/>
</dbReference>
<reference evidence="3" key="1">
    <citation type="submission" date="2019-05" db="EMBL/GenBank/DDBJ databases">
        <title>Annotation for the trematode Fasciolopsis buski.</title>
        <authorList>
            <person name="Choi Y.-J."/>
        </authorList>
    </citation>
    <scope>NUCLEOTIDE SEQUENCE</scope>
    <source>
        <strain evidence="3">HT</strain>
        <tissue evidence="3">Whole worm</tissue>
    </source>
</reference>
<dbReference type="Pfam" id="PF11865">
    <property type="entry name" value="mTOR_dom"/>
    <property type="match status" value="1"/>
</dbReference>
<keyword evidence="1 3" id="KW-0418">Kinase</keyword>
<dbReference type="GO" id="GO:0031932">
    <property type="term" value="C:TORC2 complex"/>
    <property type="evidence" value="ECO:0007669"/>
    <property type="project" value="TreeGrafter"/>
</dbReference>
<comment type="caution">
    <text evidence="3">The sequence shown here is derived from an EMBL/GenBank/DDBJ whole genome shotgun (WGS) entry which is preliminary data.</text>
</comment>
<dbReference type="InterPro" id="IPR016024">
    <property type="entry name" value="ARM-type_fold"/>
</dbReference>
<evidence type="ECO:0000259" key="2">
    <source>
        <dbReference type="SMART" id="SM01346"/>
    </source>
</evidence>
<feature type="domain" description="Serine/threonine-protein kinase mTOR" evidence="2">
    <location>
        <begin position="1257"/>
        <end position="1427"/>
    </location>
</feature>
<evidence type="ECO:0000256" key="1">
    <source>
        <dbReference type="RuleBase" id="RU364109"/>
    </source>
</evidence>
<dbReference type="GO" id="GO:0004674">
    <property type="term" value="F:protein serine/threonine kinase activity"/>
    <property type="evidence" value="ECO:0007669"/>
    <property type="project" value="UniProtKB-KW"/>
</dbReference>
<evidence type="ECO:0000313" key="3">
    <source>
        <dbReference type="EMBL" id="KAA0196472.1"/>
    </source>
</evidence>
<dbReference type="EMBL" id="LUCM01002998">
    <property type="protein sequence ID" value="KAA0196472.1"/>
    <property type="molecule type" value="Genomic_DNA"/>
</dbReference>
<dbReference type="EC" id="2.7.11.1" evidence="1"/>
<keyword evidence="4" id="KW-1185">Reference proteome</keyword>
<dbReference type="PANTHER" id="PTHR11139">
    <property type="entry name" value="ATAXIA TELANGIECTASIA MUTATED ATM -RELATED"/>
    <property type="match status" value="1"/>
</dbReference>
<gene>
    <name evidence="3" type="ORF">FBUS_04525</name>
</gene>